<gene>
    <name evidence="4" type="ORF">HD841_003117</name>
</gene>
<keyword evidence="1 4" id="KW-0808">Transferase</keyword>
<comment type="caution">
    <text evidence="4">The sequence shown here is derived from an EMBL/GenBank/DDBJ whole genome shotgun (WGS) entry which is preliminary data.</text>
</comment>
<evidence type="ECO:0000313" key="5">
    <source>
        <dbReference type="Proteomes" id="UP000517753"/>
    </source>
</evidence>
<feature type="domain" description="Glycosyl transferase family 1" evidence="2">
    <location>
        <begin position="191"/>
        <end position="350"/>
    </location>
</feature>
<dbReference type="AlphaFoldDB" id="A0A7Y9K4E7"/>
<protein>
    <submittedName>
        <fullName evidence="4">Glycosyltransferase involved in cell wall biosynthesis</fullName>
    </submittedName>
</protein>
<reference evidence="4 5" key="1">
    <citation type="submission" date="2020-07" db="EMBL/GenBank/DDBJ databases">
        <authorList>
            <person name="Partida-Martinez L."/>
            <person name="Huntemann M."/>
            <person name="Clum A."/>
            <person name="Wang J."/>
            <person name="Palaniappan K."/>
            <person name="Ritter S."/>
            <person name="Chen I.-M."/>
            <person name="Stamatis D."/>
            <person name="Reddy T."/>
            <person name="O'Malley R."/>
            <person name="Daum C."/>
            <person name="Shapiro N."/>
            <person name="Ivanova N."/>
            <person name="Kyrpides N."/>
            <person name="Woyke T."/>
        </authorList>
    </citation>
    <scope>NUCLEOTIDE SEQUENCE [LARGE SCALE GENOMIC DNA]</scope>
    <source>
        <strain evidence="4 5">AS2.3</strain>
    </source>
</reference>
<dbReference type="InterPro" id="IPR028098">
    <property type="entry name" value="Glyco_trans_4-like_N"/>
</dbReference>
<sequence length="382" mass="40595">MAMPTVCIDCRYIGPRPSGIAEVVRGLIDHVPQLAPDLRFLLLRHPGHPGQLSDAPNVVEQVVWQAANGPATMWWLPEVVDLTKVDLFHATFNIMPAGLAMPCVVTIHDIMRLTHPAWCRTGLRGAVERLFYGHGLRRAVRCADAIAAISTATATQIAAYHPAAAERTIVTLSGVSDHFRPVAPDPAMLAALGLAPERPFVLTVGQDAPYKNHEGALRGFAAAFAGDGDIDLVVVQRRGPRRARLESLAAALGVAGRVHFLPVVDGDALVTLYSAARVLLHPSLAEGFGNPVAEAMACGCPVVTSMTSSMPEVAGGAAMLVDPDDIVSIADGLLAVVRSPTRADQMRAAGLTRARALRWQGFAAANLALYRRLLANAPVRRA</sequence>
<dbReference type="EMBL" id="JACCBY010000004">
    <property type="protein sequence ID" value="NYD91310.1"/>
    <property type="molecule type" value="Genomic_DNA"/>
</dbReference>
<name>A0A7Y9K4E7_9SPHN</name>
<dbReference type="PANTHER" id="PTHR46401:SF2">
    <property type="entry name" value="GLYCOSYLTRANSFERASE WBBK-RELATED"/>
    <property type="match status" value="1"/>
</dbReference>
<dbReference type="Gene3D" id="3.40.50.2000">
    <property type="entry name" value="Glycogen Phosphorylase B"/>
    <property type="match status" value="2"/>
</dbReference>
<evidence type="ECO:0000259" key="2">
    <source>
        <dbReference type="Pfam" id="PF00534"/>
    </source>
</evidence>
<dbReference type="Pfam" id="PF13439">
    <property type="entry name" value="Glyco_transf_4"/>
    <property type="match status" value="1"/>
</dbReference>
<accession>A0A7Y9K4E7</accession>
<evidence type="ECO:0000256" key="1">
    <source>
        <dbReference type="ARBA" id="ARBA00022679"/>
    </source>
</evidence>
<dbReference type="Pfam" id="PF00534">
    <property type="entry name" value="Glycos_transf_1"/>
    <property type="match status" value="1"/>
</dbReference>
<feature type="domain" description="Glycosyltransferase subfamily 4-like N-terminal" evidence="3">
    <location>
        <begin position="18"/>
        <end position="175"/>
    </location>
</feature>
<dbReference type="SUPFAM" id="SSF53756">
    <property type="entry name" value="UDP-Glycosyltransferase/glycogen phosphorylase"/>
    <property type="match status" value="1"/>
</dbReference>
<dbReference type="PANTHER" id="PTHR46401">
    <property type="entry name" value="GLYCOSYLTRANSFERASE WBBK-RELATED"/>
    <property type="match status" value="1"/>
</dbReference>
<reference evidence="4 5" key="2">
    <citation type="submission" date="2020-08" db="EMBL/GenBank/DDBJ databases">
        <title>The Agave Microbiome: Exploring the role of microbial communities in plant adaptations to desert environments.</title>
        <authorList>
            <person name="Partida-Martinez L.P."/>
        </authorList>
    </citation>
    <scope>NUCLEOTIDE SEQUENCE [LARGE SCALE GENOMIC DNA]</scope>
    <source>
        <strain evidence="4 5">AS2.3</strain>
    </source>
</reference>
<dbReference type="GO" id="GO:0016757">
    <property type="term" value="F:glycosyltransferase activity"/>
    <property type="evidence" value="ECO:0007669"/>
    <property type="project" value="InterPro"/>
</dbReference>
<keyword evidence="5" id="KW-1185">Reference proteome</keyword>
<dbReference type="InterPro" id="IPR001296">
    <property type="entry name" value="Glyco_trans_1"/>
</dbReference>
<dbReference type="Proteomes" id="UP000517753">
    <property type="component" value="Unassembled WGS sequence"/>
</dbReference>
<dbReference type="CDD" id="cd03809">
    <property type="entry name" value="GT4_MtfB-like"/>
    <property type="match status" value="1"/>
</dbReference>
<evidence type="ECO:0000259" key="3">
    <source>
        <dbReference type="Pfam" id="PF13439"/>
    </source>
</evidence>
<dbReference type="GO" id="GO:0009103">
    <property type="term" value="P:lipopolysaccharide biosynthetic process"/>
    <property type="evidence" value="ECO:0007669"/>
    <property type="project" value="TreeGrafter"/>
</dbReference>
<proteinExistence type="predicted"/>
<organism evidence="4 5">
    <name type="scientific">Sphingomonas melonis</name>
    <dbReference type="NCBI Taxonomy" id="152682"/>
    <lineage>
        <taxon>Bacteria</taxon>
        <taxon>Pseudomonadati</taxon>
        <taxon>Pseudomonadota</taxon>
        <taxon>Alphaproteobacteria</taxon>
        <taxon>Sphingomonadales</taxon>
        <taxon>Sphingomonadaceae</taxon>
        <taxon>Sphingomonas</taxon>
    </lineage>
</organism>
<evidence type="ECO:0000313" key="4">
    <source>
        <dbReference type="EMBL" id="NYD91310.1"/>
    </source>
</evidence>